<keyword evidence="5 13" id="KW-0479">Metal-binding</keyword>
<evidence type="ECO:0000256" key="1">
    <source>
        <dbReference type="ARBA" id="ARBA00004496"/>
    </source>
</evidence>
<dbReference type="GO" id="GO:0005737">
    <property type="term" value="C:cytoplasm"/>
    <property type="evidence" value="ECO:0007669"/>
    <property type="project" value="UniProtKB-SubCell"/>
</dbReference>
<dbReference type="GO" id="GO:0006260">
    <property type="term" value="P:DNA replication"/>
    <property type="evidence" value="ECO:0007669"/>
    <property type="project" value="UniProtKB-KW"/>
</dbReference>
<evidence type="ECO:0000256" key="13">
    <source>
        <dbReference type="HAMAP-Rule" id="MF_01152"/>
    </source>
</evidence>
<evidence type="ECO:0000256" key="10">
    <source>
        <dbReference type="ARBA" id="ARBA00023186"/>
    </source>
</evidence>
<dbReference type="FunFam" id="2.60.260.20:FF:000004">
    <property type="entry name" value="Molecular chaperone DnaJ"/>
    <property type="match status" value="1"/>
</dbReference>
<keyword evidence="4 13" id="KW-0235">DNA replication</keyword>
<name>A0A1G1Y2E4_9BACT</name>
<sequence length="365" mass="39362">MSKDYYKTIGVDKKAGADEIRKAYYKLAHQHHPHKGGDEAKMKEINEAYGVLGNQEKRSQYDQFGSTFEQARSQGGSSGFGDFSGFARNADGQPGGQSFSFEFGDLGDLFGDLFGGGRRGQSRRASRHSGQDIQAELAVNFSEAVFGTEKVLRLEKEAACQTCGGSGAEPGSKVITCKTCGGSGQVVRNIGFGLGFPSVCPDCEGFGQKVEKECFACRGQGRNKQTRDLNVKIPAGIDQGQTIRLSGKGQAGTKGGEAGDLYLKIKIAPDARFARDGYNILTKAKISFTRAALGGKIEIETLDGKLWLKIPEGTQAGKVFRLKGRGVPVLHGRGRGDQLVEVIVETPVRLSRRQKELLRELGEAE</sequence>
<dbReference type="CDD" id="cd10719">
    <property type="entry name" value="DnaJ_zf"/>
    <property type="match status" value="1"/>
</dbReference>
<feature type="binding site" evidence="13">
    <location>
        <position position="163"/>
    </location>
    <ligand>
        <name>Zn(2+)</name>
        <dbReference type="ChEBI" id="CHEBI:29105"/>
        <label>1</label>
    </ligand>
</feature>
<evidence type="ECO:0000256" key="8">
    <source>
        <dbReference type="ARBA" id="ARBA00022833"/>
    </source>
</evidence>
<dbReference type="SUPFAM" id="SSF46565">
    <property type="entry name" value="Chaperone J-domain"/>
    <property type="match status" value="1"/>
</dbReference>
<comment type="similarity">
    <text evidence="11 13">Belongs to the DnaJ family.</text>
</comment>
<dbReference type="Gene3D" id="1.10.287.110">
    <property type="entry name" value="DnaJ domain"/>
    <property type="match status" value="1"/>
</dbReference>
<evidence type="ECO:0000259" key="15">
    <source>
        <dbReference type="PROSITE" id="PS50076"/>
    </source>
</evidence>
<feature type="binding site" evidence="13">
    <location>
        <position position="177"/>
    </location>
    <ligand>
        <name>Zn(2+)</name>
        <dbReference type="ChEBI" id="CHEBI:29105"/>
        <label>2</label>
    </ligand>
</feature>
<dbReference type="FunFam" id="2.10.230.10:FF:000002">
    <property type="entry name" value="Molecular chaperone DnaJ"/>
    <property type="match status" value="1"/>
</dbReference>
<dbReference type="PANTHER" id="PTHR43096">
    <property type="entry name" value="DNAJ HOMOLOG 1, MITOCHONDRIAL-RELATED"/>
    <property type="match status" value="1"/>
</dbReference>
<feature type="domain" description="J" evidence="15">
    <location>
        <begin position="4"/>
        <end position="65"/>
    </location>
</feature>
<dbReference type="InterPro" id="IPR002939">
    <property type="entry name" value="DnaJ_C"/>
</dbReference>
<dbReference type="InterPro" id="IPR012724">
    <property type="entry name" value="DnaJ"/>
</dbReference>
<evidence type="ECO:0000256" key="14">
    <source>
        <dbReference type="PROSITE-ProRule" id="PRU00546"/>
    </source>
</evidence>
<protein>
    <recommendedName>
        <fullName evidence="12 13">Chaperone protein DnaJ</fullName>
    </recommendedName>
</protein>
<comment type="domain">
    <text evidence="13">The J domain is necessary and sufficient to stimulate DnaK ATPase activity. Zinc center 1 plays an important role in the autonomous, DnaK-independent chaperone activity of DnaJ. Zinc center 2 is essential for interaction with DnaK and for DnaJ activity.</text>
</comment>
<comment type="function">
    <text evidence="13">Participates actively in the response to hyperosmotic and heat shock by preventing the aggregation of stress-denatured proteins and by disaggregating proteins, also in an autonomous, DnaK-independent fashion. Unfolded proteins bind initially to DnaJ; upon interaction with the DnaJ-bound protein, DnaK hydrolyzes its bound ATP, resulting in the formation of a stable complex. GrpE releases ADP from DnaK; ATP binding to DnaK triggers the release of the substrate protein, thus completing the reaction cycle. Several rounds of ATP-dependent interactions between DnaJ, DnaK and GrpE are required for fully efficient folding. Also involved, together with DnaK and GrpE, in the DNA replication of plasmids through activation of initiation proteins.</text>
</comment>
<feature type="binding site" evidence="13">
    <location>
        <position position="217"/>
    </location>
    <ligand>
        <name>Zn(2+)</name>
        <dbReference type="ChEBI" id="CHEBI:29105"/>
        <label>1</label>
    </ligand>
</feature>
<keyword evidence="9 13" id="KW-0346">Stress response</keyword>
<evidence type="ECO:0000256" key="7">
    <source>
        <dbReference type="ARBA" id="ARBA00022771"/>
    </source>
</evidence>
<feature type="repeat" description="CXXCXGXG motif" evidence="13">
    <location>
        <begin position="160"/>
        <end position="167"/>
    </location>
</feature>
<organism evidence="17 18">
    <name type="scientific">Candidatus Buchananbacteria bacterium RIFCSPHIGHO2_01_FULL_46_12</name>
    <dbReference type="NCBI Taxonomy" id="1797536"/>
    <lineage>
        <taxon>Bacteria</taxon>
        <taxon>Candidatus Buchananiibacteriota</taxon>
    </lineage>
</organism>
<dbReference type="PROSITE" id="PS50076">
    <property type="entry name" value="DNAJ_2"/>
    <property type="match status" value="1"/>
</dbReference>
<dbReference type="InterPro" id="IPR036410">
    <property type="entry name" value="HSP_DnaJ_Cys-rich_dom_sf"/>
</dbReference>
<feature type="repeat" description="CXXCXGXG motif" evidence="13">
    <location>
        <begin position="200"/>
        <end position="207"/>
    </location>
</feature>
<dbReference type="SUPFAM" id="SSF49493">
    <property type="entry name" value="HSP40/DnaJ peptide-binding domain"/>
    <property type="match status" value="2"/>
</dbReference>
<dbReference type="GO" id="GO:0008270">
    <property type="term" value="F:zinc ion binding"/>
    <property type="evidence" value="ECO:0007669"/>
    <property type="project" value="UniProtKB-UniRule"/>
</dbReference>
<dbReference type="InterPro" id="IPR036869">
    <property type="entry name" value="J_dom_sf"/>
</dbReference>
<comment type="cofactor">
    <cofactor evidence="13">
        <name>Zn(2+)</name>
        <dbReference type="ChEBI" id="CHEBI:29105"/>
    </cofactor>
    <text evidence="13">Binds 2 Zn(2+) ions per monomer.</text>
</comment>
<feature type="binding site" evidence="13">
    <location>
        <position position="160"/>
    </location>
    <ligand>
        <name>Zn(2+)</name>
        <dbReference type="ChEBI" id="CHEBI:29105"/>
        <label>1</label>
    </ligand>
</feature>
<gene>
    <name evidence="13" type="primary">dnaJ</name>
    <name evidence="17" type="ORF">A2663_02340</name>
</gene>
<dbReference type="Pfam" id="PF00684">
    <property type="entry name" value="DnaJ_CXXCXGXG"/>
    <property type="match status" value="1"/>
</dbReference>
<dbReference type="NCBIfam" id="TIGR02349">
    <property type="entry name" value="DnaJ_bact"/>
    <property type="match status" value="1"/>
</dbReference>
<evidence type="ECO:0000259" key="16">
    <source>
        <dbReference type="PROSITE" id="PS51188"/>
    </source>
</evidence>
<evidence type="ECO:0000256" key="5">
    <source>
        <dbReference type="ARBA" id="ARBA00022723"/>
    </source>
</evidence>
<reference evidence="17 18" key="1">
    <citation type="journal article" date="2016" name="Nat. Commun.">
        <title>Thousands of microbial genomes shed light on interconnected biogeochemical processes in an aquifer system.</title>
        <authorList>
            <person name="Anantharaman K."/>
            <person name="Brown C.T."/>
            <person name="Hug L.A."/>
            <person name="Sharon I."/>
            <person name="Castelle C.J."/>
            <person name="Probst A.J."/>
            <person name="Thomas B.C."/>
            <person name="Singh A."/>
            <person name="Wilkins M.J."/>
            <person name="Karaoz U."/>
            <person name="Brodie E.L."/>
            <person name="Williams K.H."/>
            <person name="Hubbard S.S."/>
            <person name="Banfield J.F."/>
        </authorList>
    </citation>
    <scope>NUCLEOTIDE SEQUENCE [LARGE SCALE GENOMIC DNA]</scope>
</reference>
<evidence type="ECO:0000313" key="18">
    <source>
        <dbReference type="Proteomes" id="UP000178432"/>
    </source>
</evidence>
<dbReference type="PANTHER" id="PTHR43096:SF52">
    <property type="entry name" value="DNAJ HOMOLOG 1, MITOCHONDRIAL-RELATED"/>
    <property type="match status" value="1"/>
</dbReference>
<dbReference type="Gene3D" id="6.20.20.10">
    <property type="match status" value="2"/>
</dbReference>
<dbReference type="InterPro" id="IPR008971">
    <property type="entry name" value="HSP40/DnaJ_pept-bd"/>
</dbReference>
<dbReference type="InterPro" id="IPR001623">
    <property type="entry name" value="DnaJ_domain"/>
</dbReference>
<keyword evidence="8 13" id="KW-0862">Zinc</keyword>
<evidence type="ECO:0000256" key="11">
    <source>
        <dbReference type="ARBA" id="ARBA00061004"/>
    </source>
</evidence>
<dbReference type="GO" id="GO:0042026">
    <property type="term" value="P:protein refolding"/>
    <property type="evidence" value="ECO:0007669"/>
    <property type="project" value="TreeGrafter"/>
</dbReference>
<dbReference type="AlphaFoldDB" id="A0A1G1Y2E4"/>
<evidence type="ECO:0000256" key="6">
    <source>
        <dbReference type="ARBA" id="ARBA00022737"/>
    </source>
</evidence>
<dbReference type="CDD" id="cd06257">
    <property type="entry name" value="DnaJ"/>
    <property type="match status" value="1"/>
</dbReference>
<keyword evidence="7 13" id="KW-0863">Zinc-finger</keyword>
<dbReference type="Pfam" id="PF01556">
    <property type="entry name" value="DnaJ_C"/>
    <property type="match status" value="1"/>
</dbReference>
<dbReference type="GO" id="GO:0031072">
    <property type="term" value="F:heat shock protein binding"/>
    <property type="evidence" value="ECO:0007669"/>
    <property type="project" value="InterPro"/>
</dbReference>
<keyword evidence="3 13" id="KW-0963">Cytoplasm</keyword>
<feature type="binding site" evidence="13">
    <location>
        <position position="203"/>
    </location>
    <ligand>
        <name>Zn(2+)</name>
        <dbReference type="ChEBI" id="CHEBI:29105"/>
        <label>2</label>
    </ligand>
</feature>
<proteinExistence type="inferred from homology"/>
<keyword evidence="10 13" id="KW-0143">Chaperone</keyword>
<dbReference type="GO" id="GO:0051082">
    <property type="term" value="F:unfolded protein binding"/>
    <property type="evidence" value="ECO:0007669"/>
    <property type="project" value="UniProtKB-UniRule"/>
</dbReference>
<comment type="caution">
    <text evidence="17">The sequence shown here is derived from an EMBL/GenBank/DDBJ whole genome shotgun (WGS) entry which is preliminary data.</text>
</comment>
<comment type="subunit">
    <text evidence="2 13">Homodimer.</text>
</comment>
<evidence type="ECO:0000256" key="4">
    <source>
        <dbReference type="ARBA" id="ARBA00022705"/>
    </source>
</evidence>
<dbReference type="CDD" id="cd10747">
    <property type="entry name" value="DnaJ_C"/>
    <property type="match status" value="1"/>
</dbReference>
<dbReference type="SUPFAM" id="SSF57938">
    <property type="entry name" value="DnaJ/Hsp40 cysteine-rich domain"/>
    <property type="match status" value="1"/>
</dbReference>
<feature type="repeat" description="CXXCXGXG motif" evidence="13">
    <location>
        <begin position="214"/>
        <end position="221"/>
    </location>
</feature>
<dbReference type="GO" id="GO:0005524">
    <property type="term" value="F:ATP binding"/>
    <property type="evidence" value="ECO:0007669"/>
    <property type="project" value="InterPro"/>
</dbReference>
<feature type="zinc finger region" description="CR-type" evidence="14">
    <location>
        <begin position="147"/>
        <end position="226"/>
    </location>
</feature>
<dbReference type="Gene3D" id="2.60.260.20">
    <property type="entry name" value="Urease metallochaperone UreE, N-terminal domain"/>
    <property type="match status" value="2"/>
</dbReference>
<evidence type="ECO:0000313" key="17">
    <source>
        <dbReference type="EMBL" id="OGY46354.1"/>
    </source>
</evidence>
<feature type="binding site" evidence="13">
    <location>
        <position position="200"/>
    </location>
    <ligand>
        <name>Zn(2+)</name>
        <dbReference type="ChEBI" id="CHEBI:29105"/>
        <label>2</label>
    </ligand>
</feature>
<keyword evidence="6 13" id="KW-0677">Repeat</keyword>
<evidence type="ECO:0000256" key="9">
    <source>
        <dbReference type="ARBA" id="ARBA00023016"/>
    </source>
</evidence>
<accession>A0A1G1Y2E4</accession>
<feature type="binding site" evidence="13">
    <location>
        <position position="214"/>
    </location>
    <ligand>
        <name>Zn(2+)</name>
        <dbReference type="ChEBI" id="CHEBI:29105"/>
        <label>1</label>
    </ligand>
</feature>
<dbReference type="HAMAP" id="MF_01152">
    <property type="entry name" value="DnaJ"/>
    <property type="match status" value="1"/>
</dbReference>
<dbReference type="GO" id="GO:0009408">
    <property type="term" value="P:response to heat"/>
    <property type="evidence" value="ECO:0007669"/>
    <property type="project" value="InterPro"/>
</dbReference>
<dbReference type="NCBIfam" id="NF008035">
    <property type="entry name" value="PRK10767.1"/>
    <property type="match status" value="1"/>
</dbReference>
<evidence type="ECO:0000256" key="3">
    <source>
        <dbReference type="ARBA" id="ARBA00022490"/>
    </source>
</evidence>
<dbReference type="SMART" id="SM00271">
    <property type="entry name" value="DnaJ"/>
    <property type="match status" value="1"/>
</dbReference>
<dbReference type="EMBL" id="MHIF01000062">
    <property type="protein sequence ID" value="OGY46354.1"/>
    <property type="molecule type" value="Genomic_DNA"/>
</dbReference>
<feature type="domain" description="CR-type" evidence="16">
    <location>
        <begin position="147"/>
        <end position="226"/>
    </location>
</feature>
<dbReference type="InterPro" id="IPR001305">
    <property type="entry name" value="HSP_DnaJ_Cys-rich_dom"/>
</dbReference>
<evidence type="ECO:0000256" key="12">
    <source>
        <dbReference type="ARBA" id="ARBA00067609"/>
    </source>
</evidence>
<dbReference type="PROSITE" id="PS51188">
    <property type="entry name" value="ZF_CR"/>
    <property type="match status" value="1"/>
</dbReference>
<feature type="binding site" evidence="13">
    <location>
        <position position="180"/>
    </location>
    <ligand>
        <name>Zn(2+)</name>
        <dbReference type="ChEBI" id="CHEBI:29105"/>
        <label>2</label>
    </ligand>
</feature>
<feature type="repeat" description="CXXCXGXG motif" evidence="13">
    <location>
        <begin position="177"/>
        <end position="184"/>
    </location>
</feature>
<comment type="subcellular location">
    <subcellularLocation>
        <location evidence="1 13">Cytoplasm</location>
    </subcellularLocation>
</comment>
<dbReference type="PRINTS" id="PR00625">
    <property type="entry name" value="JDOMAIN"/>
</dbReference>
<dbReference type="Proteomes" id="UP000178432">
    <property type="component" value="Unassembled WGS sequence"/>
</dbReference>
<dbReference type="Pfam" id="PF00226">
    <property type="entry name" value="DnaJ"/>
    <property type="match status" value="1"/>
</dbReference>
<evidence type="ECO:0000256" key="2">
    <source>
        <dbReference type="ARBA" id="ARBA00011738"/>
    </source>
</evidence>